<sequence length="33" mass="3817">MVVESVPYVSDNVYCISRLILDRLFYNALRGNP</sequence>
<comment type="caution">
    <text evidence="1">The sequence shown here is derived from an EMBL/GenBank/DDBJ whole genome shotgun (WGS) entry which is preliminary data.</text>
</comment>
<reference evidence="1 2" key="1">
    <citation type="journal article" date="2014" name="ISME J.">
        <title>Candidatus Competibacter-lineage genomes retrieved from metagenomes reveal functional metabolic diversity.</title>
        <authorList>
            <person name="McIlroy S.J."/>
            <person name="Albertsen M."/>
            <person name="Andresen E.K."/>
            <person name="Saunders A.M."/>
            <person name="Kristiansen R."/>
            <person name="Stokholm-Bjerregaard M."/>
            <person name="Nielsen K.L."/>
            <person name="Nielsen P.H."/>
        </authorList>
    </citation>
    <scope>NUCLEOTIDE SEQUENCE [LARGE SCALE GENOMIC DNA]</scope>
    <source>
        <strain evidence="1 2">Run_B_J11</strain>
    </source>
</reference>
<evidence type="ECO:0000313" key="2">
    <source>
        <dbReference type="Proteomes" id="UP000019184"/>
    </source>
</evidence>
<accession>A0A7U7GAY4</accession>
<name>A0A7U7GAY4_9GAMM</name>
<gene>
    <name evidence="1" type="ORF">BN874_2070001</name>
</gene>
<dbReference type="AlphaFoldDB" id="A0A7U7GAY4"/>
<proteinExistence type="predicted"/>
<dbReference type="Proteomes" id="UP000019184">
    <property type="component" value="Unassembled WGS sequence"/>
</dbReference>
<evidence type="ECO:0000313" key="1">
    <source>
        <dbReference type="EMBL" id="CDH45095.1"/>
    </source>
</evidence>
<dbReference type="EMBL" id="CBTK010000121">
    <property type="protein sequence ID" value="CDH45095.1"/>
    <property type="molecule type" value="Genomic_DNA"/>
</dbReference>
<protein>
    <submittedName>
        <fullName evidence="1">Uncharacterized protein</fullName>
    </submittedName>
</protein>
<organism evidence="1 2">
    <name type="scientific">Candidatus Contendobacter odensis Run_B_J11</name>
    <dbReference type="NCBI Taxonomy" id="1400861"/>
    <lineage>
        <taxon>Bacteria</taxon>
        <taxon>Pseudomonadati</taxon>
        <taxon>Pseudomonadota</taxon>
        <taxon>Gammaproteobacteria</taxon>
        <taxon>Candidatus Competibacteraceae</taxon>
        <taxon>Candidatus Contendibacter</taxon>
    </lineage>
</organism>
<keyword evidence="2" id="KW-1185">Reference proteome</keyword>